<evidence type="ECO:0000313" key="10">
    <source>
        <dbReference type="Proteomes" id="UP000729402"/>
    </source>
</evidence>
<evidence type="ECO:0000256" key="1">
    <source>
        <dbReference type="ARBA" id="ARBA00004496"/>
    </source>
</evidence>
<feature type="domain" description="SHSP" evidence="8">
    <location>
        <begin position="198"/>
        <end position="313"/>
    </location>
</feature>
<dbReference type="Proteomes" id="UP000729402">
    <property type="component" value="Unassembled WGS sequence"/>
</dbReference>
<evidence type="ECO:0000259" key="8">
    <source>
        <dbReference type="PROSITE" id="PS01031"/>
    </source>
</evidence>
<dbReference type="EMBL" id="JAAALK010000288">
    <property type="protein sequence ID" value="KAG8053128.1"/>
    <property type="molecule type" value="Genomic_DNA"/>
</dbReference>
<name>A0A8J5RND4_ZIZPA</name>
<keyword evidence="2" id="KW-0963">Cytoplasm</keyword>
<evidence type="ECO:0000256" key="6">
    <source>
        <dbReference type="RuleBase" id="RU003616"/>
    </source>
</evidence>
<organism evidence="9 10">
    <name type="scientific">Zizania palustris</name>
    <name type="common">Northern wild rice</name>
    <dbReference type="NCBI Taxonomy" id="103762"/>
    <lineage>
        <taxon>Eukaryota</taxon>
        <taxon>Viridiplantae</taxon>
        <taxon>Streptophyta</taxon>
        <taxon>Embryophyta</taxon>
        <taxon>Tracheophyta</taxon>
        <taxon>Spermatophyta</taxon>
        <taxon>Magnoliopsida</taxon>
        <taxon>Liliopsida</taxon>
        <taxon>Poales</taxon>
        <taxon>Poaceae</taxon>
        <taxon>BOP clade</taxon>
        <taxon>Oryzoideae</taxon>
        <taxon>Oryzeae</taxon>
        <taxon>Zizaniinae</taxon>
        <taxon>Zizania</taxon>
    </lineage>
</organism>
<protein>
    <recommendedName>
        <fullName evidence="8">SHSP domain-containing protein</fullName>
    </recommendedName>
</protein>
<dbReference type="PANTHER" id="PTHR11527">
    <property type="entry name" value="HEAT-SHOCK PROTEIN 20 FAMILY MEMBER"/>
    <property type="match status" value="1"/>
</dbReference>
<dbReference type="OrthoDB" id="2014994at2759"/>
<dbReference type="InterPro" id="IPR002068">
    <property type="entry name" value="A-crystallin/Hsp20_dom"/>
</dbReference>
<dbReference type="AlphaFoldDB" id="A0A8J5RND4"/>
<evidence type="ECO:0000256" key="3">
    <source>
        <dbReference type="ARBA" id="ARBA00023016"/>
    </source>
</evidence>
<feature type="region of interest" description="Disordered" evidence="7">
    <location>
        <begin position="126"/>
        <end position="156"/>
    </location>
</feature>
<evidence type="ECO:0000313" key="9">
    <source>
        <dbReference type="EMBL" id="KAG8053128.1"/>
    </source>
</evidence>
<comment type="similarity">
    <text evidence="5 6">Belongs to the small heat shock protein (HSP20) family.</text>
</comment>
<sequence length="313" mass="35018">MDTHRRGSVAAIVASSSRSLNRNNDMSPCVIASSLLEEIFLPTCHDDLFPDWGERERLVYEKGFFHYVLESESPEMFFPMKKAAKVKDNIHAKIFLVPRLAAPRRGHFRSFHRLPDATLASPYITSATPRSEDQHSNRLNSHRSSRSPQTPAEKMESRMFGLETPLMTALQHLLDIPDGEGGAAGGKQGGPTRAYVLDARAMAATTADVKELPGAYAFVVDMPGLRSGDIKVQVEDDRVLVISGERRREEKEDAKYLRMERRMGKFMRKFVLPDNADMDKISAICQDGVLTVTVEKLPPPEPKKPKTIEVKVA</sequence>
<evidence type="ECO:0000256" key="5">
    <source>
        <dbReference type="PROSITE-ProRule" id="PRU00285"/>
    </source>
</evidence>
<evidence type="ECO:0000256" key="4">
    <source>
        <dbReference type="ARBA" id="ARBA00062444"/>
    </source>
</evidence>
<dbReference type="GO" id="GO:0005737">
    <property type="term" value="C:cytoplasm"/>
    <property type="evidence" value="ECO:0007669"/>
    <property type="project" value="UniProtKB-SubCell"/>
</dbReference>
<keyword evidence="3" id="KW-0346">Stress response</keyword>
<dbReference type="InterPro" id="IPR031107">
    <property type="entry name" value="Small_HSP"/>
</dbReference>
<dbReference type="PROSITE" id="PS01031">
    <property type="entry name" value="SHSP"/>
    <property type="match status" value="1"/>
</dbReference>
<evidence type="ECO:0000256" key="2">
    <source>
        <dbReference type="ARBA" id="ARBA00022490"/>
    </source>
</evidence>
<dbReference type="Pfam" id="PF00011">
    <property type="entry name" value="HSP20"/>
    <property type="match status" value="1"/>
</dbReference>
<keyword evidence="10" id="KW-1185">Reference proteome</keyword>
<accession>A0A8J5RND4</accession>
<dbReference type="FunFam" id="2.60.40.790:FF:000010">
    <property type="entry name" value="17.3 kDa class II heat shock protein-like"/>
    <property type="match status" value="1"/>
</dbReference>
<reference evidence="9" key="1">
    <citation type="journal article" date="2021" name="bioRxiv">
        <title>Whole Genome Assembly and Annotation of Northern Wild Rice, Zizania palustris L., Supports a Whole Genome Duplication in the Zizania Genus.</title>
        <authorList>
            <person name="Haas M."/>
            <person name="Kono T."/>
            <person name="Macchietto M."/>
            <person name="Millas R."/>
            <person name="McGilp L."/>
            <person name="Shao M."/>
            <person name="Duquette J."/>
            <person name="Hirsch C.N."/>
            <person name="Kimball J."/>
        </authorList>
    </citation>
    <scope>NUCLEOTIDE SEQUENCE</scope>
    <source>
        <tissue evidence="9">Fresh leaf tissue</tissue>
    </source>
</reference>
<comment type="subunit">
    <text evidence="4">May form oligomeric structures.</text>
</comment>
<gene>
    <name evidence="9" type="ORF">GUJ93_ZPchr0001g33152</name>
</gene>
<comment type="caution">
    <text evidence="9">The sequence shown here is derived from an EMBL/GenBank/DDBJ whole genome shotgun (WGS) entry which is preliminary data.</text>
</comment>
<comment type="subcellular location">
    <subcellularLocation>
        <location evidence="1">Cytoplasm</location>
    </subcellularLocation>
</comment>
<dbReference type="GO" id="GO:0006950">
    <property type="term" value="P:response to stress"/>
    <property type="evidence" value="ECO:0007669"/>
    <property type="project" value="UniProtKB-ARBA"/>
</dbReference>
<reference evidence="9" key="2">
    <citation type="submission" date="2021-02" db="EMBL/GenBank/DDBJ databases">
        <authorList>
            <person name="Kimball J.A."/>
            <person name="Haas M.W."/>
            <person name="Macchietto M."/>
            <person name="Kono T."/>
            <person name="Duquette J."/>
            <person name="Shao M."/>
        </authorList>
    </citation>
    <scope>NUCLEOTIDE SEQUENCE</scope>
    <source>
        <tissue evidence="9">Fresh leaf tissue</tissue>
    </source>
</reference>
<proteinExistence type="inferred from homology"/>
<evidence type="ECO:0000256" key="7">
    <source>
        <dbReference type="SAM" id="MobiDB-lite"/>
    </source>
</evidence>